<gene>
    <name evidence="1" type="ORF">S12H4_06223</name>
</gene>
<proteinExistence type="predicted"/>
<reference evidence="1" key="1">
    <citation type="journal article" date="2014" name="Front. Microbiol.">
        <title>High frequency of phylogenetically diverse reductive dehalogenase-homologous genes in deep subseafloor sedimentary metagenomes.</title>
        <authorList>
            <person name="Kawai M."/>
            <person name="Futagami T."/>
            <person name="Toyoda A."/>
            <person name="Takaki Y."/>
            <person name="Nishi S."/>
            <person name="Hori S."/>
            <person name="Arai W."/>
            <person name="Tsubouchi T."/>
            <person name="Morono Y."/>
            <person name="Uchiyama I."/>
            <person name="Ito T."/>
            <person name="Fujiyama A."/>
            <person name="Inagaki F."/>
            <person name="Takami H."/>
        </authorList>
    </citation>
    <scope>NUCLEOTIDE SEQUENCE</scope>
    <source>
        <strain evidence="1">Expedition CK06-06</strain>
    </source>
</reference>
<accession>X1QIE5</accession>
<protein>
    <submittedName>
        <fullName evidence="1">Uncharacterized protein</fullName>
    </submittedName>
</protein>
<organism evidence="1">
    <name type="scientific">marine sediment metagenome</name>
    <dbReference type="NCBI Taxonomy" id="412755"/>
    <lineage>
        <taxon>unclassified sequences</taxon>
        <taxon>metagenomes</taxon>
        <taxon>ecological metagenomes</taxon>
    </lineage>
</organism>
<evidence type="ECO:0000313" key="1">
    <source>
        <dbReference type="EMBL" id="GAI68257.1"/>
    </source>
</evidence>
<dbReference type="EMBL" id="BARW01002158">
    <property type="protein sequence ID" value="GAI68257.1"/>
    <property type="molecule type" value="Genomic_DNA"/>
</dbReference>
<comment type="caution">
    <text evidence="1">The sequence shown here is derived from an EMBL/GenBank/DDBJ whole genome shotgun (WGS) entry which is preliminary data.</text>
</comment>
<sequence length="110" mass="12800">LKSVQTGKGFIEIKSTEQLEYIAKGLVAAFDSCLELCRQHMTREQAEIIRHLRVDEGYSWRAMAHACHDLKWWPADEYWDRVPSAQPMGMALCEVAAEFFNENDREPPWN</sequence>
<name>X1QIE5_9ZZZZ</name>
<dbReference type="AlphaFoldDB" id="X1QIE5"/>
<feature type="non-terminal residue" evidence="1">
    <location>
        <position position="1"/>
    </location>
</feature>